<dbReference type="GO" id="GO:0003700">
    <property type="term" value="F:DNA-binding transcription factor activity"/>
    <property type="evidence" value="ECO:0007669"/>
    <property type="project" value="TreeGrafter"/>
</dbReference>
<evidence type="ECO:0000313" key="7">
    <source>
        <dbReference type="EMBL" id="PCC18161.1"/>
    </source>
</evidence>
<keyword evidence="2" id="KW-0805">Transcription regulation</keyword>
<comment type="caution">
    <text evidence="7">The sequence shown here is derived from an EMBL/GenBank/DDBJ whole genome shotgun (WGS) entry which is preliminary data.</text>
</comment>
<evidence type="ECO:0000313" key="8">
    <source>
        <dbReference type="EMBL" id="TGD38825.1"/>
    </source>
</evidence>
<dbReference type="EMBL" id="RHFF01000008">
    <property type="protein sequence ID" value="TGD38825.1"/>
    <property type="molecule type" value="Genomic_DNA"/>
</dbReference>
<keyword evidence="3 5" id="KW-0238">DNA-binding</keyword>
<evidence type="ECO:0000313" key="10">
    <source>
        <dbReference type="Proteomes" id="UP000297736"/>
    </source>
</evidence>
<dbReference type="InterPro" id="IPR039538">
    <property type="entry name" value="BetI_C"/>
</dbReference>
<dbReference type="PROSITE" id="PS50977">
    <property type="entry name" value="HTH_TETR_2"/>
    <property type="match status" value="1"/>
</dbReference>
<dbReference type="SUPFAM" id="SSF48498">
    <property type="entry name" value="Tetracyclin repressor-like, C-terminal domain"/>
    <property type="match status" value="1"/>
</dbReference>
<dbReference type="InterPro" id="IPR050109">
    <property type="entry name" value="HTH-type_TetR-like_transc_reg"/>
</dbReference>
<protein>
    <submittedName>
        <fullName evidence="8">TetR family transcriptional regulator</fullName>
    </submittedName>
</protein>
<dbReference type="EMBL" id="NRGX01000001">
    <property type="protein sequence ID" value="PCC18161.1"/>
    <property type="molecule type" value="Genomic_DNA"/>
</dbReference>
<evidence type="ECO:0000256" key="5">
    <source>
        <dbReference type="PROSITE-ProRule" id="PRU00335"/>
    </source>
</evidence>
<reference evidence="8 10" key="2">
    <citation type="submission" date="2018-10" db="EMBL/GenBank/DDBJ databases">
        <title>Brevibacterium genomes from Austrain hard cheese rinds.</title>
        <authorList>
            <person name="Anast J.M."/>
            <person name="Dzieciol M."/>
            <person name="Schultz D.L."/>
            <person name="Mann E."/>
            <person name="Wagner M."/>
            <person name="Schmitz-Esser S."/>
        </authorList>
    </citation>
    <scope>NUCLEOTIDE SEQUENCE [LARGE SCALE GENOMIC DNA]</scope>
    <source>
        <strain evidence="8 10">L261</strain>
    </source>
</reference>
<dbReference type="GO" id="GO:0000976">
    <property type="term" value="F:transcription cis-regulatory region binding"/>
    <property type="evidence" value="ECO:0007669"/>
    <property type="project" value="TreeGrafter"/>
</dbReference>
<evidence type="ECO:0000256" key="2">
    <source>
        <dbReference type="ARBA" id="ARBA00023015"/>
    </source>
</evidence>
<dbReference type="Proteomes" id="UP000297736">
    <property type="component" value="Unassembled WGS sequence"/>
</dbReference>
<dbReference type="PANTHER" id="PTHR30055:SF234">
    <property type="entry name" value="HTH-TYPE TRANSCRIPTIONAL REGULATOR BETI"/>
    <property type="match status" value="1"/>
</dbReference>
<evidence type="ECO:0000313" key="9">
    <source>
        <dbReference type="Proteomes" id="UP000218377"/>
    </source>
</evidence>
<evidence type="ECO:0000256" key="3">
    <source>
        <dbReference type="ARBA" id="ARBA00023125"/>
    </source>
</evidence>
<keyword evidence="4" id="KW-0804">Transcription</keyword>
<dbReference type="Proteomes" id="UP000218377">
    <property type="component" value="Unassembled WGS sequence"/>
</dbReference>
<dbReference type="Pfam" id="PF00440">
    <property type="entry name" value="TetR_N"/>
    <property type="match status" value="1"/>
</dbReference>
<evidence type="ECO:0000256" key="4">
    <source>
        <dbReference type="ARBA" id="ARBA00023163"/>
    </source>
</evidence>
<dbReference type="InterPro" id="IPR036271">
    <property type="entry name" value="Tet_transcr_reg_TetR-rel_C_sf"/>
</dbReference>
<evidence type="ECO:0000259" key="6">
    <source>
        <dbReference type="PROSITE" id="PS50977"/>
    </source>
</evidence>
<dbReference type="InterPro" id="IPR009057">
    <property type="entry name" value="Homeodomain-like_sf"/>
</dbReference>
<keyword evidence="1" id="KW-0678">Repressor</keyword>
<feature type="DNA-binding region" description="H-T-H motif" evidence="5">
    <location>
        <begin position="52"/>
        <end position="71"/>
    </location>
</feature>
<sequence>MHAALPVATVIQLSCHRKGSLVPKLIDHESRREEIAAAAWRVIVRDGVAGASVRSVAAEAGLSVGSLRHVFASQSQLLAFAMKLVIDRAGERVRRLPRAPSPLESAEAIAEELLPLDEDRRLEMEVYLALFSASGADPNLQETKQDAWRRVRTTCRIIIDQAVGAEAKDRPERIETEVILLHAVIDGLASHLVWQPTELKPHDARRALVEHLQQMQARLSESSVGTPEVPTQNW</sequence>
<name>A0A2A3X399_BREAU</name>
<dbReference type="SUPFAM" id="SSF46689">
    <property type="entry name" value="Homeodomain-like"/>
    <property type="match status" value="1"/>
</dbReference>
<dbReference type="Pfam" id="PF13977">
    <property type="entry name" value="TetR_C_6"/>
    <property type="match status" value="1"/>
</dbReference>
<accession>A0A2A3X399</accession>
<proteinExistence type="predicted"/>
<feature type="domain" description="HTH tetR-type" evidence="6">
    <location>
        <begin position="29"/>
        <end position="89"/>
    </location>
</feature>
<reference evidence="7 9" key="1">
    <citation type="journal article" date="2017" name="Elife">
        <title>Extensive horizontal gene transfer in cheese-associated bacteria.</title>
        <authorList>
            <person name="Bonham K.S."/>
            <person name="Wolfe B.E."/>
            <person name="Dutton R.J."/>
        </authorList>
    </citation>
    <scope>NUCLEOTIDE SEQUENCE [LARGE SCALE GENOMIC DNA]</scope>
    <source>
        <strain evidence="7 9">JB5</strain>
    </source>
</reference>
<organism evidence="7 9">
    <name type="scientific">Brevibacterium aurantiacum</name>
    <dbReference type="NCBI Taxonomy" id="273384"/>
    <lineage>
        <taxon>Bacteria</taxon>
        <taxon>Bacillati</taxon>
        <taxon>Actinomycetota</taxon>
        <taxon>Actinomycetes</taxon>
        <taxon>Micrococcales</taxon>
        <taxon>Brevibacteriaceae</taxon>
        <taxon>Brevibacterium</taxon>
    </lineage>
</organism>
<evidence type="ECO:0000256" key="1">
    <source>
        <dbReference type="ARBA" id="ARBA00022491"/>
    </source>
</evidence>
<dbReference type="Gene3D" id="1.10.357.10">
    <property type="entry name" value="Tetracycline Repressor, domain 2"/>
    <property type="match status" value="1"/>
</dbReference>
<dbReference type="AlphaFoldDB" id="A0A2A3X399"/>
<gene>
    <name evidence="7" type="ORF">CIK79_07565</name>
    <name evidence="8" type="ORF">EB834_09720</name>
</gene>
<dbReference type="InterPro" id="IPR001647">
    <property type="entry name" value="HTH_TetR"/>
</dbReference>
<dbReference type="PANTHER" id="PTHR30055">
    <property type="entry name" value="HTH-TYPE TRANSCRIPTIONAL REGULATOR RUTR"/>
    <property type="match status" value="1"/>
</dbReference>